<comment type="caution">
    <text evidence="3">The sequence shown here is derived from an EMBL/GenBank/DDBJ whole genome shotgun (WGS) entry which is preliminary data.</text>
</comment>
<feature type="region of interest" description="Disordered" evidence="1">
    <location>
        <begin position="1"/>
        <end position="27"/>
    </location>
</feature>
<name>A0ABQ3KNG9_9PSEU</name>
<dbReference type="InterPro" id="IPR011990">
    <property type="entry name" value="TPR-like_helical_dom_sf"/>
</dbReference>
<dbReference type="PANTHER" id="PTHR46082">
    <property type="entry name" value="ATP/GTP-BINDING PROTEIN-RELATED"/>
    <property type="match status" value="1"/>
</dbReference>
<dbReference type="InterPro" id="IPR002182">
    <property type="entry name" value="NB-ARC"/>
</dbReference>
<organism evidence="3 4">
    <name type="scientific">Amycolatopsis bullii</name>
    <dbReference type="NCBI Taxonomy" id="941987"/>
    <lineage>
        <taxon>Bacteria</taxon>
        <taxon>Bacillati</taxon>
        <taxon>Actinomycetota</taxon>
        <taxon>Actinomycetes</taxon>
        <taxon>Pseudonocardiales</taxon>
        <taxon>Pseudonocardiaceae</taxon>
        <taxon>Amycolatopsis</taxon>
    </lineage>
</organism>
<dbReference type="Pfam" id="PF13424">
    <property type="entry name" value="TPR_12"/>
    <property type="match status" value="3"/>
</dbReference>
<evidence type="ECO:0000313" key="4">
    <source>
        <dbReference type="Proteomes" id="UP000649955"/>
    </source>
</evidence>
<keyword evidence="4" id="KW-1185">Reference proteome</keyword>
<dbReference type="SUPFAM" id="SSF52540">
    <property type="entry name" value="P-loop containing nucleoside triphosphate hydrolases"/>
    <property type="match status" value="1"/>
</dbReference>
<dbReference type="SUPFAM" id="SSF48452">
    <property type="entry name" value="TPR-like"/>
    <property type="match status" value="3"/>
</dbReference>
<sequence>MRDELRRLHELAGSPTKDRLKEHADGTGHSVSRAALAAVTMNTGSAPRWATVEAFIDACVSYASARRRPLPNHEIDMLAWKTRYDRTYPGQRKNRTSNVVSIGVVPSLAGCFQPRGLIDELAQATRGGGTAVLFGSAEGTTRLLSGMAGVGKTQLAVHLVHQLRETGQLDVLVWVHATSRQAITASYGQAAVDLTIPGASGTDAERDAARFHAWLANSNRRWLVVLDDLITPAAAKGLWPPPSSNGRTVVTTRLRGSALTGQGRCLVPVGVFTHTEAIAYLHARLDDHPELADDIDGLAVALQHLPLALSHATAYMIDEQVSCKDYKRRLSDHRHRLDDLAPTSEDLPDDYFHTVAATVFLSTQAADKLRPTHLALPLLQLASMLDGGGFPVSILATTAAINWLSCARAYSSHENDNFDLGETEFETIRSGVRSLHRLNLVNIEADSVTIHSLVQRAIREQLTDDKVAECAWAAADALLETWPNPELDPTYAQMLQANAASICENGNDALFTSGAHQVLFRRSDSLYTFQGAVPAAAAYHQLFEHCRRILGHDHPDTLKTHGLFLHCRGSSDPAFAAQALEQLVAEFPRILGPDHLDTLGIRNLLAYWQGSAGDPAGAVRTLEPLLADFLRLLGPDHPDTLTTRVNLAKWRGEAGNPAVAVADYEQLVADRARVLGSDHPNTLDTRSQLAWWRGVAGNPAGAVVDYEQLLVDRIRVLGSNHPNTLTTRSDLANWRGKAGNPADAVALHEKLLADCERLLGADHHDTLTTRSDLATWRGRLGDPAGAAVDYEELVTDSRQILGDDHVTTLLLRGSLAHWRGEAGDPTGAVALYERLLADYRRVLGPGHPKTLTVRGNFAHWRGKAGDPTGAVALYEQVLADCSSLLGTEHGDTLTIRSRLANWRGKSGDPAGAVVAFKQLLVDQERVLGPDHPDVVDTRDKVAYWHADTSTGDDI</sequence>
<evidence type="ECO:0000256" key="1">
    <source>
        <dbReference type="SAM" id="MobiDB-lite"/>
    </source>
</evidence>
<reference evidence="4" key="1">
    <citation type="journal article" date="2019" name="Int. J. Syst. Evol. Microbiol.">
        <title>The Global Catalogue of Microorganisms (GCM) 10K type strain sequencing project: providing services to taxonomists for standard genome sequencing and annotation.</title>
        <authorList>
            <consortium name="The Broad Institute Genomics Platform"/>
            <consortium name="The Broad Institute Genome Sequencing Center for Infectious Disease"/>
            <person name="Wu L."/>
            <person name="Ma J."/>
        </authorList>
    </citation>
    <scope>NUCLEOTIDE SEQUENCE [LARGE SCALE GENOMIC DNA]</scope>
    <source>
        <strain evidence="4">CGMCC 4.7680</strain>
    </source>
</reference>
<dbReference type="Gene3D" id="3.40.50.300">
    <property type="entry name" value="P-loop containing nucleotide triphosphate hydrolases"/>
    <property type="match status" value="1"/>
</dbReference>
<protein>
    <recommendedName>
        <fullName evidence="2">NB-ARC domain-containing protein</fullName>
    </recommendedName>
</protein>
<feature type="compositionally biased region" description="Basic and acidic residues" evidence="1">
    <location>
        <begin position="1"/>
        <end position="26"/>
    </location>
</feature>
<dbReference type="Proteomes" id="UP000649955">
    <property type="component" value="Unassembled WGS sequence"/>
</dbReference>
<dbReference type="PANTHER" id="PTHR46082:SF6">
    <property type="entry name" value="AAA+ ATPASE DOMAIN-CONTAINING PROTEIN-RELATED"/>
    <property type="match status" value="1"/>
</dbReference>
<proteinExistence type="predicted"/>
<dbReference type="Gene3D" id="1.25.40.10">
    <property type="entry name" value="Tetratricopeptide repeat domain"/>
    <property type="match status" value="2"/>
</dbReference>
<gene>
    <name evidence="3" type="ORF">GCM10017567_73370</name>
</gene>
<dbReference type="Pfam" id="PF00931">
    <property type="entry name" value="NB-ARC"/>
    <property type="match status" value="1"/>
</dbReference>
<feature type="domain" description="NB-ARC" evidence="2">
    <location>
        <begin position="144"/>
        <end position="256"/>
    </location>
</feature>
<evidence type="ECO:0000259" key="2">
    <source>
        <dbReference type="Pfam" id="PF00931"/>
    </source>
</evidence>
<dbReference type="Pfam" id="PF13374">
    <property type="entry name" value="TPR_10"/>
    <property type="match status" value="2"/>
</dbReference>
<accession>A0ABQ3KNG9</accession>
<dbReference type="InterPro" id="IPR053137">
    <property type="entry name" value="NLR-like"/>
</dbReference>
<dbReference type="EMBL" id="BNAW01000050">
    <property type="protein sequence ID" value="GHG41200.1"/>
    <property type="molecule type" value="Genomic_DNA"/>
</dbReference>
<dbReference type="InterPro" id="IPR027417">
    <property type="entry name" value="P-loop_NTPase"/>
</dbReference>
<evidence type="ECO:0000313" key="3">
    <source>
        <dbReference type="EMBL" id="GHG41200.1"/>
    </source>
</evidence>